<comment type="caution">
    <text evidence="1">The sequence shown here is derived from an EMBL/GenBank/DDBJ whole genome shotgun (WGS) entry which is preliminary data.</text>
</comment>
<accession>A0AAX6F0Q7</accession>
<dbReference type="AlphaFoldDB" id="A0AAX6F0Q7"/>
<protein>
    <submittedName>
        <fullName evidence="1">Uncharacterized protein</fullName>
    </submittedName>
</protein>
<evidence type="ECO:0000313" key="1">
    <source>
        <dbReference type="EMBL" id="KAJ6809916.1"/>
    </source>
</evidence>
<dbReference type="EMBL" id="JANAVB010032819">
    <property type="protein sequence ID" value="KAJ6809916.1"/>
    <property type="molecule type" value="Genomic_DNA"/>
</dbReference>
<reference evidence="1" key="1">
    <citation type="journal article" date="2023" name="GigaByte">
        <title>Genome assembly of the bearded iris, Iris pallida Lam.</title>
        <authorList>
            <person name="Bruccoleri R.E."/>
            <person name="Oakeley E.J."/>
            <person name="Faust A.M.E."/>
            <person name="Altorfer M."/>
            <person name="Dessus-Babus S."/>
            <person name="Burckhardt D."/>
            <person name="Oertli M."/>
            <person name="Naumann U."/>
            <person name="Petersen F."/>
            <person name="Wong J."/>
        </authorList>
    </citation>
    <scope>NUCLEOTIDE SEQUENCE</scope>
    <source>
        <strain evidence="1">GSM-AAB239-AS_SAM_17_03QT</strain>
    </source>
</reference>
<organism evidence="1 2">
    <name type="scientific">Iris pallida</name>
    <name type="common">Sweet iris</name>
    <dbReference type="NCBI Taxonomy" id="29817"/>
    <lineage>
        <taxon>Eukaryota</taxon>
        <taxon>Viridiplantae</taxon>
        <taxon>Streptophyta</taxon>
        <taxon>Embryophyta</taxon>
        <taxon>Tracheophyta</taxon>
        <taxon>Spermatophyta</taxon>
        <taxon>Magnoliopsida</taxon>
        <taxon>Liliopsida</taxon>
        <taxon>Asparagales</taxon>
        <taxon>Iridaceae</taxon>
        <taxon>Iridoideae</taxon>
        <taxon>Irideae</taxon>
        <taxon>Iris</taxon>
    </lineage>
</organism>
<reference evidence="1" key="2">
    <citation type="submission" date="2023-04" db="EMBL/GenBank/DDBJ databases">
        <authorList>
            <person name="Bruccoleri R.E."/>
            <person name="Oakeley E.J."/>
            <person name="Faust A.-M."/>
            <person name="Dessus-Babus S."/>
            <person name="Altorfer M."/>
            <person name="Burckhardt D."/>
            <person name="Oertli M."/>
            <person name="Naumann U."/>
            <person name="Petersen F."/>
            <person name="Wong J."/>
        </authorList>
    </citation>
    <scope>NUCLEOTIDE SEQUENCE</scope>
    <source>
        <strain evidence="1">GSM-AAB239-AS_SAM_17_03QT</strain>
        <tissue evidence="1">Leaf</tissue>
    </source>
</reference>
<dbReference type="Proteomes" id="UP001140949">
    <property type="component" value="Unassembled WGS sequence"/>
</dbReference>
<sequence length="123" mass="13009">MASISGSGVFSNTATTRWKFDPARSDQTSAWLLEITSAVETKSRSGLVGAELSSDFDGGGPIRQSESWRLSSVVVPRSPKAGSLLEGWRGLPHGGGWFNEAVAQLYGGEAVLSVAVELRRRGG</sequence>
<name>A0AAX6F0Q7_IRIPA</name>
<proteinExistence type="predicted"/>
<evidence type="ECO:0000313" key="2">
    <source>
        <dbReference type="Proteomes" id="UP001140949"/>
    </source>
</evidence>
<keyword evidence="2" id="KW-1185">Reference proteome</keyword>
<gene>
    <name evidence="1" type="ORF">M6B38_159380</name>
</gene>